<evidence type="ECO:0000313" key="1">
    <source>
        <dbReference type="EMBL" id="ACL43361.1"/>
    </source>
</evidence>
<name>B8HXS2_CYAP4</name>
<organism evidence="1">
    <name type="scientific">Cyanothece sp. (strain PCC 7425 / ATCC 29141)</name>
    <dbReference type="NCBI Taxonomy" id="395961"/>
    <lineage>
        <taxon>Bacteria</taxon>
        <taxon>Bacillati</taxon>
        <taxon>Cyanobacteriota</taxon>
        <taxon>Cyanophyceae</taxon>
        <taxon>Gomontiellales</taxon>
        <taxon>Cyanothecaceae</taxon>
        <taxon>Cyanothece</taxon>
    </lineage>
</organism>
<evidence type="ECO:0008006" key="2">
    <source>
        <dbReference type="Google" id="ProtNLM"/>
    </source>
</evidence>
<dbReference type="KEGG" id="cyn:Cyan7425_0975"/>
<proteinExistence type="predicted"/>
<dbReference type="eggNOG" id="ENOG5032XGI">
    <property type="taxonomic scope" value="Bacteria"/>
</dbReference>
<dbReference type="EMBL" id="CP001344">
    <property type="protein sequence ID" value="ACL43361.1"/>
    <property type="molecule type" value="Genomic_DNA"/>
</dbReference>
<sequence>MTILYEDPHVICDEDALTINLYYFPLGSKRISYHTIRSLKEETLGLFTGSGRLWGMGITPEWFHFDLQRPLKSKTIVIEEEGNWIKSVITPNDHDRVLQILREQFGSET</sequence>
<gene>
    <name evidence="1" type="ordered locus">Cyan7425_0975</name>
</gene>
<dbReference type="AlphaFoldDB" id="B8HXS2"/>
<accession>B8HXS2</accession>
<dbReference type="OrthoDB" id="582148at2"/>
<reference evidence="1" key="1">
    <citation type="submission" date="2009-01" db="EMBL/GenBank/DDBJ databases">
        <title>Complete sequence of chromosome Cyanothece sp. PCC 7425.</title>
        <authorList>
            <consortium name="US DOE Joint Genome Institute"/>
            <person name="Lucas S."/>
            <person name="Copeland A."/>
            <person name="Lapidus A."/>
            <person name="Glavina del Rio T."/>
            <person name="Dalin E."/>
            <person name="Tice H."/>
            <person name="Bruce D."/>
            <person name="Goodwin L."/>
            <person name="Pitluck S."/>
            <person name="Sims D."/>
            <person name="Meineke L."/>
            <person name="Brettin T."/>
            <person name="Detter J.C."/>
            <person name="Han C."/>
            <person name="Larimer F."/>
            <person name="Land M."/>
            <person name="Hauser L."/>
            <person name="Kyrpides N."/>
            <person name="Ovchinnikova G."/>
            <person name="Liberton M."/>
            <person name="Stoeckel J."/>
            <person name="Banerjee A."/>
            <person name="Singh A."/>
            <person name="Page L."/>
            <person name="Sato H."/>
            <person name="Zhao L."/>
            <person name="Sherman L."/>
            <person name="Pakrasi H."/>
            <person name="Richardson P."/>
        </authorList>
    </citation>
    <scope>NUCLEOTIDE SEQUENCE</scope>
    <source>
        <strain evidence="1">PCC 7425</strain>
    </source>
</reference>
<dbReference type="HOGENOM" id="CLU_157259_0_0_3"/>
<protein>
    <recommendedName>
        <fullName evidence="2">Bacterial Pleckstrin homology domain-containing protein</fullName>
    </recommendedName>
</protein>